<dbReference type="AlphaFoldDB" id="A0A0V8ENY1"/>
<dbReference type="EMBL" id="LKLW01000074">
    <property type="protein sequence ID" value="KSU27247.1"/>
    <property type="molecule type" value="Genomic_DNA"/>
</dbReference>
<dbReference type="Proteomes" id="UP000052991">
    <property type="component" value="Unassembled WGS sequence"/>
</dbReference>
<dbReference type="RefSeq" id="WP_021165047.1">
    <property type="nucleotide sequence ID" value="NZ_BAABQR010000004.1"/>
</dbReference>
<organism evidence="1 2">
    <name type="scientific">Lactococcus lactis subsp. lactis</name>
    <name type="common">Streptococcus lactis</name>
    <dbReference type="NCBI Taxonomy" id="1360"/>
    <lineage>
        <taxon>Bacteria</taxon>
        <taxon>Bacillati</taxon>
        <taxon>Bacillota</taxon>
        <taxon>Bacilli</taxon>
        <taxon>Lactobacillales</taxon>
        <taxon>Streptococcaceae</taxon>
        <taxon>Lactococcus</taxon>
    </lineage>
</organism>
<reference evidence="2" key="1">
    <citation type="submission" date="2015-10" db="EMBL/GenBank/DDBJ databases">
        <title>Draft Genome Sequences of 11 Lactococcus lactis subspecies cremoris strains.</title>
        <authorList>
            <person name="Wels M."/>
            <person name="Backus L."/>
            <person name="Boekhorst J."/>
            <person name="Dijkstra A."/>
            <person name="Beerthuizen M."/>
            <person name="Kelly W."/>
            <person name="Siezen R."/>
            <person name="Bachmann H."/>
            <person name="Van Hijum S."/>
        </authorList>
    </citation>
    <scope>NUCLEOTIDE SEQUENCE [LARGE SCALE GENOMIC DNA]</scope>
    <source>
        <strain evidence="2">N42</strain>
    </source>
</reference>
<gene>
    <name evidence="1" type="ORF">N42_1215</name>
</gene>
<sequence>MTEEEKKKLGRPFSEKPKVTALSIKLDKETQDILNDYTEKEKVSKSEAVRRGIHKLK</sequence>
<comment type="caution">
    <text evidence="1">The sequence shown here is derived from an EMBL/GenBank/DDBJ whole genome shotgun (WGS) entry which is preliminary data.</text>
</comment>
<accession>A0A0V8ENY1</accession>
<evidence type="ECO:0000313" key="1">
    <source>
        <dbReference type="EMBL" id="KSU27247.1"/>
    </source>
</evidence>
<proteinExistence type="predicted"/>
<dbReference type="PATRIC" id="fig|1360.116.peg.1480"/>
<name>A0A0V8ENY1_LACLL</name>
<protein>
    <submittedName>
        <fullName evidence="1">Uncharacterized protein</fullName>
    </submittedName>
</protein>
<evidence type="ECO:0000313" key="2">
    <source>
        <dbReference type="Proteomes" id="UP000052991"/>
    </source>
</evidence>